<dbReference type="Proteomes" id="UP000828048">
    <property type="component" value="Chromosome 4"/>
</dbReference>
<gene>
    <name evidence="1" type="ORF">Vadar_028346</name>
</gene>
<sequence length="122" mass="12824">MCPLAYTTSKHGLVGLVRAVTSELGKHGIRVNCVSPSLVITPLAISEMSAMGIEDVSAIEAIASSGANLKGVALKTKHVTEAAHFLAFDESIFVIGHNLVIDGGVTVVDNSRAMSMEMQMKQ</sequence>
<accession>A0ACB7Z6P7</accession>
<protein>
    <submittedName>
        <fullName evidence="1">Uncharacterized protein</fullName>
    </submittedName>
</protein>
<evidence type="ECO:0000313" key="2">
    <source>
        <dbReference type="Proteomes" id="UP000828048"/>
    </source>
</evidence>
<keyword evidence="2" id="KW-1185">Reference proteome</keyword>
<organism evidence="1 2">
    <name type="scientific">Vaccinium darrowii</name>
    <dbReference type="NCBI Taxonomy" id="229202"/>
    <lineage>
        <taxon>Eukaryota</taxon>
        <taxon>Viridiplantae</taxon>
        <taxon>Streptophyta</taxon>
        <taxon>Embryophyta</taxon>
        <taxon>Tracheophyta</taxon>
        <taxon>Spermatophyta</taxon>
        <taxon>Magnoliopsida</taxon>
        <taxon>eudicotyledons</taxon>
        <taxon>Gunneridae</taxon>
        <taxon>Pentapetalae</taxon>
        <taxon>asterids</taxon>
        <taxon>Ericales</taxon>
        <taxon>Ericaceae</taxon>
        <taxon>Vaccinioideae</taxon>
        <taxon>Vaccinieae</taxon>
        <taxon>Vaccinium</taxon>
    </lineage>
</organism>
<reference evidence="1 2" key="1">
    <citation type="journal article" date="2021" name="Hortic Res">
        <title>High-quality reference genome and annotation aids understanding of berry development for evergreen blueberry (Vaccinium darrowii).</title>
        <authorList>
            <person name="Yu J."/>
            <person name="Hulse-Kemp A.M."/>
            <person name="Babiker E."/>
            <person name="Staton M."/>
        </authorList>
    </citation>
    <scope>NUCLEOTIDE SEQUENCE [LARGE SCALE GENOMIC DNA]</scope>
    <source>
        <strain evidence="2">cv. NJ 8807/NJ 8810</strain>
        <tissue evidence="1">Young leaf</tissue>
    </source>
</reference>
<comment type="caution">
    <text evidence="1">The sequence shown here is derived from an EMBL/GenBank/DDBJ whole genome shotgun (WGS) entry which is preliminary data.</text>
</comment>
<evidence type="ECO:0000313" key="1">
    <source>
        <dbReference type="EMBL" id="KAH7861610.1"/>
    </source>
</evidence>
<name>A0ACB7Z6P7_9ERIC</name>
<proteinExistence type="predicted"/>
<dbReference type="EMBL" id="CM037154">
    <property type="protein sequence ID" value="KAH7861610.1"/>
    <property type="molecule type" value="Genomic_DNA"/>
</dbReference>